<dbReference type="Gene3D" id="3.40.449.10">
    <property type="entry name" value="Phosphoenolpyruvate Carboxykinase, domain 1"/>
    <property type="match status" value="1"/>
</dbReference>
<accession>A0A383EG51</accession>
<feature type="non-terminal residue" evidence="1">
    <location>
        <position position="112"/>
    </location>
</feature>
<name>A0A383EG51_9ZZZZ</name>
<dbReference type="GO" id="GO:0004611">
    <property type="term" value="F:phosphoenolpyruvate carboxykinase activity"/>
    <property type="evidence" value="ECO:0007669"/>
    <property type="project" value="InterPro"/>
</dbReference>
<dbReference type="GO" id="GO:0006094">
    <property type="term" value="P:gluconeogenesis"/>
    <property type="evidence" value="ECO:0007669"/>
    <property type="project" value="InterPro"/>
</dbReference>
<evidence type="ECO:0008006" key="2">
    <source>
        <dbReference type="Google" id="ProtNLM"/>
    </source>
</evidence>
<protein>
    <recommendedName>
        <fullName evidence="2">Phosphoenolpyruvate carboxykinase (ATP)</fullName>
    </recommendedName>
</protein>
<sequence length="112" mass="12500">MTNNPQRDLSTELHEQFGLDTVSLQYGLSQDELFLAAVHNDRGKVDPDGDTNQQKAYQTALGVDGPLVYFTDPSCTGRPVNDTFAVARDSVMDTVWWKDGLSKFSPENFDKL</sequence>
<dbReference type="InterPro" id="IPR008210">
    <property type="entry name" value="PEP_carboxykinase_N"/>
</dbReference>
<dbReference type="SUPFAM" id="SSF68923">
    <property type="entry name" value="PEP carboxykinase N-terminal domain"/>
    <property type="match status" value="1"/>
</dbReference>
<reference evidence="1" key="1">
    <citation type="submission" date="2018-05" db="EMBL/GenBank/DDBJ databases">
        <authorList>
            <person name="Lanie J.A."/>
            <person name="Ng W.-L."/>
            <person name="Kazmierczak K.M."/>
            <person name="Andrzejewski T.M."/>
            <person name="Davidsen T.M."/>
            <person name="Wayne K.J."/>
            <person name="Tettelin H."/>
            <person name="Glass J.I."/>
            <person name="Rusch D."/>
            <person name="Podicherti R."/>
            <person name="Tsui H.-C.T."/>
            <person name="Winkler M.E."/>
        </authorList>
    </citation>
    <scope>NUCLEOTIDE SEQUENCE</scope>
</reference>
<evidence type="ECO:0000313" key="1">
    <source>
        <dbReference type="EMBL" id="SVE55594.1"/>
    </source>
</evidence>
<gene>
    <name evidence="1" type="ORF">METZ01_LOCUS508448</name>
</gene>
<organism evidence="1">
    <name type="scientific">marine metagenome</name>
    <dbReference type="NCBI Taxonomy" id="408172"/>
    <lineage>
        <taxon>unclassified sequences</taxon>
        <taxon>metagenomes</taxon>
        <taxon>ecological metagenomes</taxon>
    </lineage>
</organism>
<dbReference type="GO" id="GO:0017076">
    <property type="term" value="F:purine nucleotide binding"/>
    <property type="evidence" value="ECO:0007669"/>
    <property type="project" value="InterPro"/>
</dbReference>
<dbReference type="EMBL" id="UINC01225496">
    <property type="protein sequence ID" value="SVE55594.1"/>
    <property type="molecule type" value="Genomic_DNA"/>
</dbReference>
<dbReference type="AlphaFoldDB" id="A0A383EG51"/>
<proteinExistence type="predicted"/>